<evidence type="ECO:0000313" key="6">
    <source>
        <dbReference type="Proteomes" id="UP000434916"/>
    </source>
</evidence>
<dbReference type="InterPro" id="IPR010332">
    <property type="entry name" value="ATPase_terminase-su_N"/>
</dbReference>
<name>A0A3R6GCD7_9BACT</name>
<dbReference type="Proteomes" id="UP000286260">
    <property type="component" value="Unassembled WGS sequence"/>
</dbReference>
<dbReference type="EMBL" id="WNDA01000024">
    <property type="protein sequence ID" value="MTU70277.1"/>
    <property type="molecule type" value="Genomic_DNA"/>
</dbReference>
<dbReference type="Proteomes" id="UP000448908">
    <property type="component" value="Unassembled WGS sequence"/>
</dbReference>
<dbReference type="Gene3D" id="1.10.10.60">
    <property type="entry name" value="Homeodomain-like"/>
    <property type="match status" value="1"/>
</dbReference>
<evidence type="ECO:0000259" key="1">
    <source>
        <dbReference type="PROSITE" id="PS50943"/>
    </source>
</evidence>
<keyword evidence="6" id="KW-1185">Reference proteome</keyword>
<dbReference type="Proteomes" id="UP000434916">
    <property type="component" value="Unassembled WGS sequence"/>
</dbReference>
<dbReference type="AlphaFoldDB" id="A0A3R6GCD7"/>
<evidence type="ECO:0000313" key="2">
    <source>
        <dbReference type="EMBL" id="MTU39466.1"/>
    </source>
</evidence>
<dbReference type="EMBL" id="QSII01000018">
    <property type="protein sequence ID" value="RHC83262.1"/>
    <property type="molecule type" value="Genomic_DNA"/>
</dbReference>
<dbReference type="InterPro" id="IPR001387">
    <property type="entry name" value="Cro/C1-type_HTH"/>
</dbReference>
<evidence type="ECO:0000313" key="4">
    <source>
        <dbReference type="EMBL" id="RHC83262.1"/>
    </source>
</evidence>
<accession>A0A3R6GCD7</accession>
<gene>
    <name evidence="4" type="ORF">DW828_13005</name>
    <name evidence="2" type="ORF">GMD82_08205</name>
    <name evidence="3" type="ORF">GMD92_14700</name>
</gene>
<proteinExistence type="predicted"/>
<comment type="caution">
    <text evidence="3">The sequence shown here is derived from an EMBL/GenBank/DDBJ whole genome shotgun (WGS) entry which is preliminary data.</text>
</comment>
<reference evidence="4 5" key="1">
    <citation type="submission" date="2018-08" db="EMBL/GenBank/DDBJ databases">
        <title>A genome reference for cultivated species of the human gut microbiota.</title>
        <authorList>
            <person name="Zou Y."/>
            <person name="Xue W."/>
            <person name="Luo G."/>
        </authorList>
    </citation>
    <scope>NUCLEOTIDE SEQUENCE [LARGE SCALE GENOMIC DNA]</scope>
    <source>
        <strain evidence="4 5">AM34-17</strain>
    </source>
</reference>
<dbReference type="PROSITE" id="PS50943">
    <property type="entry name" value="HTH_CROC1"/>
    <property type="match status" value="1"/>
</dbReference>
<reference evidence="6 7" key="2">
    <citation type="journal article" date="2019" name="Nat. Med.">
        <title>A library of human gut bacterial isolates paired with longitudinal multiomics data enables mechanistic microbiome research.</title>
        <authorList>
            <person name="Poyet M."/>
            <person name="Groussin M."/>
            <person name="Gibbons S.M."/>
            <person name="Avila-Pacheco J."/>
            <person name="Jiang X."/>
            <person name="Kearney S.M."/>
            <person name="Perrotta A.R."/>
            <person name="Berdy B."/>
            <person name="Zhao S."/>
            <person name="Lieberman T.D."/>
            <person name="Swanson P.K."/>
            <person name="Smith M."/>
            <person name="Roesemann S."/>
            <person name="Alexander J.E."/>
            <person name="Rich S.A."/>
            <person name="Livny J."/>
            <person name="Vlamakis H."/>
            <person name="Clish C."/>
            <person name="Bullock K."/>
            <person name="Deik A."/>
            <person name="Scott J."/>
            <person name="Pierce K.A."/>
            <person name="Xavier R.J."/>
            <person name="Alm E.J."/>
        </authorList>
    </citation>
    <scope>NUCLEOTIDE SEQUENCE [LARGE SCALE GENOMIC DNA]</scope>
    <source>
        <strain evidence="3 7">BIOML-A16</strain>
        <strain evidence="2 6">BIOML-A29</strain>
    </source>
</reference>
<dbReference type="CDD" id="cd00093">
    <property type="entry name" value="HTH_XRE"/>
    <property type="match status" value="1"/>
</dbReference>
<evidence type="ECO:0000313" key="3">
    <source>
        <dbReference type="EMBL" id="MTU70277.1"/>
    </source>
</evidence>
<dbReference type="EMBL" id="WNCN01000008">
    <property type="protein sequence ID" value="MTU39466.1"/>
    <property type="molecule type" value="Genomic_DNA"/>
</dbReference>
<feature type="domain" description="HTH cro/C1-type" evidence="1">
    <location>
        <begin position="33"/>
        <end position="50"/>
    </location>
</feature>
<organism evidence="3 7">
    <name type="scientific">Parabacteroides merdae</name>
    <dbReference type="NCBI Taxonomy" id="46503"/>
    <lineage>
        <taxon>Bacteria</taxon>
        <taxon>Pseudomonadati</taxon>
        <taxon>Bacteroidota</taxon>
        <taxon>Bacteroidia</taxon>
        <taxon>Bacteroidales</taxon>
        <taxon>Tannerellaceae</taxon>
        <taxon>Parabacteroides</taxon>
    </lineage>
</organism>
<sequence length="156" mass="18102">MAKKQDKEKAGIRVKDPQKYEYAYLLYMQKVPQKEIAERVGVSQQTLSKWKETGGWELKRVARTVSRDQIINKVLMKLNEMLDSGEEFNADEFSKASNQLKKLQTGCTIDDIADILTRFGDWVIEKSATDQEITTEFVQLLTKKQDEYLLMRMNNG</sequence>
<dbReference type="RefSeq" id="WP_122204633.1">
    <property type="nucleotide sequence ID" value="NZ_JADMOV010000047.1"/>
</dbReference>
<dbReference type="Pfam" id="PF06056">
    <property type="entry name" value="Terminase_5"/>
    <property type="match status" value="1"/>
</dbReference>
<protein>
    <recommendedName>
        <fullName evidence="1">HTH cro/C1-type domain-containing protein</fullName>
    </recommendedName>
</protein>
<evidence type="ECO:0000313" key="5">
    <source>
        <dbReference type="Proteomes" id="UP000286260"/>
    </source>
</evidence>
<evidence type="ECO:0000313" key="7">
    <source>
        <dbReference type="Proteomes" id="UP000448908"/>
    </source>
</evidence>